<dbReference type="InterPro" id="IPR022627">
    <property type="entry name" value="DUF3502"/>
</dbReference>
<dbReference type="InterPro" id="IPR050490">
    <property type="entry name" value="Bact_solute-bd_prot1"/>
</dbReference>
<accession>A0A1B1YNZ0</accession>
<evidence type="ECO:0000313" key="4">
    <source>
        <dbReference type="Proteomes" id="UP000092931"/>
    </source>
</evidence>
<dbReference type="AlphaFoldDB" id="A0A1B1YNZ0"/>
<dbReference type="Pfam" id="PF12010">
    <property type="entry name" value="DUF3502"/>
    <property type="match status" value="1"/>
</dbReference>
<organism evidence="3 4">
    <name type="scientific">Thermoclostridium stercorarium subsp. leptospartum DSM 9219</name>
    <dbReference type="NCBI Taxonomy" id="1346611"/>
    <lineage>
        <taxon>Bacteria</taxon>
        <taxon>Bacillati</taxon>
        <taxon>Bacillota</taxon>
        <taxon>Clostridia</taxon>
        <taxon>Eubacteriales</taxon>
        <taxon>Oscillospiraceae</taxon>
        <taxon>Thermoclostridium</taxon>
    </lineage>
</organism>
<evidence type="ECO:0000256" key="1">
    <source>
        <dbReference type="SAM" id="SignalP"/>
    </source>
</evidence>
<dbReference type="PANTHER" id="PTHR43649:SF17">
    <property type="entry name" value="ABC TRANSPORTER SOLUTE BINDING PROTEIN-SUGAR TRANSPORT"/>
    <property type="match status" value="1"/>
</dbReference>
<feature type="domain" description="DUF3502" evidence="2">
    <location>
        <begin position="437"/>
        <end position="504"/>
    </location>
</feature>
<dbReference type="EMBL" id="CP014673">
    <property type="protein sequence ID" value="ANX02458.1"/>
    <property type="molecule type" value="Genomic_DNA"/>
</dbReference>
<dbReference type="RefSeq" id="WP_034836491.1">
    <property type="nucleotide sequence ID" value="NZ_CP014673.1"/>
</dbReference>
<name>A0A1B1YNZ0_THEST</name>
<feature type="signal peptide" evidence="1">
    <location>
        <begin position="1"/>
        <end position="19"/>
    </location>
</feature>
<sequence>MLKGKRIFSFPLIMLLALALILTGCTSRTSTPEGGTTVDTGNDVKTPTEEPTVTLTWYLVGNRQEPDTPKVLAEANKYLKDKLNVAIDLYVFGWGDEYDQKVNTALAAGEPIDIVFTANWAANYNVNAASGYFTELNGYLEKYPAIKQILGEDFLNGSAINGKNYALPTNKEKVHNWGWLLRKDLVEKYNMDISKIKTIEAIEPLLKIIKENEPDIIPLCIATMDAPFQLLDWDRISDDDVPGALYPDNRDTKIINHFLAPESIEHYHLMRDWMNKGYIHPDAATMQNQVELMKSGKYFAASQSLKPGKDAEMSATTGIEWVQVDVTRPVMSNRETTGAMLAIPKASKNPEKAFLFIELLYTDKYLKNLLNYGIENVHYRKISDNVIELINPENSGYNPGHGWKFGDQFKDYLMSNEDPQKWEKFLKFNEEGLVLNSLGFVFDKTNVETQISACKNVVQAYYKQLFTGSVEVEPTVEQFAKELKAAGVDELIAEMQRQYDEWLKNKPK</sequence>
<dbReference type="Pfam" id="PF01547">
    <property type="entry name" value="SBP_bac_1"/>
    <property type="match status" value="1"/>
</dbReference>
<protein>
    <submittedName>
        <fullName evidence="3">ABC transporter substrate-binding protein</fullName>
    </submittedName>
</protein>
<reference evidence="3 4" key="1">
    <citation type="submission" date="2016-02" db="EMBL/GenBank/DDBJ databases">
        <title>Comparison of Clostridium stercorarium subspecies using comparative genomics and transcriptomics.</title>
        <authorList>
            <person name="Schellenberg J."/>
            <person name="Thallinger G."/>
            <person name="Levin D.B."/>
            <person name="Zhang X."/>
            <person name="Alvare G."/>
            <person name="Fristensky B."/>
            <person name="Sparling R."/>
        </authorList>
    </citation>
    <scope>NUCLEOTIDE SEQUENCE [LARGE SCALE GENOMIC DNA]</scope>
    <source>
        <strain evidence="3 4">DSM 9219</strain>
    </source>
</reference>
<evidence type="ECO:0000313" key="3">
    <source>
        <dbReference type="EMBL" id="ANX02458.1"/>
    </source>
</evidence>
<dbReference type="PANTHER" id="PTHR43649">
    <property type="entry name" value="ARABINOSE-BINDING PROTEIN-RELATED"/>
    <property type="match status" value="1"/>
</dbReference>
<dbReference type="Gene3D" id="3.40.190.10">
    <property type="entry name" value="Periplasmic binding protein-like II"/>
    <property type="match status" value="1"/>
</dbReference>
<dbReference type="PROSITE" id="PS51257">
    <property type="entry name" value="PROKAR_LIPOPROTEIN"/>
    <property type="match status" value="1"/>
</dbReference>
<feature type="chain" id="PRO_5039104341" evidence="1">
    <location>
        <begin position="20"/>
        <end position="508"/>
    </location>
</feature>
<evidence type="ECO:0000259" key="2">
    <source>
        <dbReference type="Pfam" id="PF12010"/>
    </source>
</evidence>
<gene>
    <name evidence="3" type="ORF">CSTERLE_13200</name>
</gene>
<proteinExistence type="predicted"/>
<dbReference type="Proteomes" id="UP000092931">
    <property type="component" value="Chromosome"/>
</dbReference>
<dbReference type="SUPFAM" id="SSF53850">
    <property type="entry name" value="Periplasmic binding protein-like II"/>
    <property type="match status" value="1"/>
</dbReference>
<dbReference type="InterPro" id="IPR006059">
    <property type="entry name" value="SBP"/>
</dbReference>
<keyword evidence="1" id="KW-0732">Signal</keyword>